<evidence type="ECO:0000313" key="2">
    <source>
        <dbReference type="Proteomes" id="UP000253729"/>
    </source>
</evidence>
<organism evidence="1 2">
    <name type="scientific">Aspergillus welwitschiae</name>
    <dbReference type="NCBI Taxonomy" id="1341132"/>
    <lineage>
        <taxon>Eukaryota</taxon>
        <taxon>Fungi</taxon>
        <taxon>Dikarya</taxon>
        <taxon>Ascomycota</taxon>
        <taxon>Pezizomycotina</taxon>
        <taxon>Eurotiomycetes</taxon>
        <taxon>Eurotiomycetidae</taxon>
        <taxon>Eurotiales</taxon>
        <taxon>Aspergillaceae</taxon>
        <taxon>Aspergillus</taxon>
        <taxon>Aspergillus subgen. Circumdati</taxon>
    </lineage>
</organism>
<accession>A0A3F3Q0I4</accession>
<dbReference type="AlphaFoldDB" id="A0A3F3Q0I4"/>
<dbReference type="GeneID" id="38134904"/>
<proteinExistence type="predicted"/>
<keyword evidence="2" id="KW-1185">Reference proteome</keyword>
<dbReference type="Proteomes" id="UP000253729">
    <property type="component" value="Unassembled WGS sequence"/>
</dbReference>
<sequence length="56" mass="6393">MCICAEGLVSFFCSTGGGILFFPTPLVRRWCSLLTFFLVGGRGLSWWRPKCWWMNG</sequence>
<reference evidence="1 2" key="1">
    <citation type="submission" date="2018-07" db="EMBL/GenBank/DDBJ databases">
        <title>The genomes of Aspergillus section Nigri reveals drivers in fungal speciation.</title>
        <authorList>
            <consortium name="DOE Joint Genome Institute"/>
            <person name="Vesth T.C."/>
            <person name="Nybo J."/>
            <person name="Theobald S."/>
            <person name="Brandl J."/>
            <person name="Frisvad J.C."/>
            <person name="Nielsen K.F."/>
            <person name="Lyhne E.K."/>
            <person name="Kogle M.E."/>
            <person name="Kuo A."/>
            <person name="Riley R."/>
            <person name="Clum A."/>
            <person name="Nolan M."/>
            <person name="Lipzen A."/>
            <person name="Salamov A."/>
            <person name="Henrissat B."/>
            <person name="Wiebenga A."/>
            <person name="De vries R.P."/>
            <person name="Grigoriev I.V."/>
            <person name="Mortensen U.H."/>
            <person name="Andersen M.R."/>
            <person name="Baker S.E."/>
        </authorList>
    </citation>
    <scope>NUCLEOTIDE SEQUENCE [LARGE SCALE GENOMIC DNA]</scope>
    <source>
        <strain evidence="1 2">CBS 139.54b</strain>
    </source>
</reference>
<gene>
    <name evidence="1" type="ORF">BDQ94DRAFT_144947</name>
</gene>
<evidence type="ECO:0000313" key="1">
    <source>
        <dbReference type="EMBL" id="RDH32744.1"/>
    </source>
</evidence>
<dbReference type="EMBL" id="KZ852049">
    <property type="protein sequence ID" value="RDH32744.1"/>
    <property type="molecule type" value="Genomic_DNA"/>
</dbReference>
<protein>
    <submittedName>
        <fullName evidence="1">Uncharacterized protein</fullName>
    </submittedName>
</protein>
<dbReference type="RefSeq" id="XP_026625766.1">
    <property type="nucleotide sequence ID" value="XM_026766548.1"/>
</dbReference>
<name>A0A3F3Q0I4_9EURO</name>